<evidence type="ECO:0000313" key="2">
    <source>
        <dbReference type="EMBL" id="AJD91744.1"/>
    </source>
</evidence>
<keyword evidence="1" id="KW-0472">Membrane</keyword>
<keyword evidence="1" id="KW-1133">Transmembrane helix</keyword>
<dbReference type="KEGG" id="jeo:JMA_24270"/>
<evidence type="ECO:0000313" key="3">
    <source>
        <dbReference type="Proteomes" id="UP000031449"/>
    </source>
</evidence>
<keyword evidence="3" id="KW-1185">Reference proteome</keyword>
<proteinExistence type="predicted"/>
<dbReference type="InterPro" id="IPR007313">
    <property type="entry name" value="FxsA"/>
</dbReference>
<reference evidence="2 3" key="1">
    <citation type="submission" date="2014-08" db="EMBL/GenBank/DDBJ databases">
        <title>Complete genome of a marine bacteria Jeotgalibacillus malaysiensis.</title>
        <authorList>
            <person name="Yaakop A.S."/>
            <person name="Chan K.-G."/>
            <person name="Goh K.M."/>
        </authorList>
    </citation>
    <scope>NUCLEOTIDE SEQUENCE [LARGE SCALE GENOMIC DNA]</scope>
    <source>
        <strain evidence="2 3">D5</strain>
    </source>
</reference>
<protein>
    <submittedName>
        <fullName evidence="2">Exlusion protein FxsA</fullName>
    </submittedName>
</protein>
<name>A0A0B5AUP2_9BACL</name>
<feature type="transmembrane region" description="Helical" evidence="1">
    <location>
        <begin position="25"/>
        <end position="46"/>
    </location>
</feature>
<keyword evidence="1" id="KW-0812">Transmembrane</keyword>
<dbReference type="HOGENOM" id="CLU_085083_5_1_9"/>
<dbReference type="GO" id="GO:0016020">
    <property type="term" value="C:membrane"/>
    <property type="evidence" value="ECO:0007669"/>
    <property type="project" value="InterPro"/>
</dbReference>
<dbReference type="EMBL" id="CP009416">
    <property type="protein sequence ID" value="AJD91744.1"/>
    <property type="molecule type" value="Genomic_DNA"/>
</dbReference>
<dbReference type="PANTHER" id="PTHR35335:SF1">
    <property type="entry name" value="UPF0716 PROTEIN FXSA"/>
    <property type="match status" value="1"/>
</dbReference>
<feature type="transmembrane region" description="Helical" evidence="1">
    <location>
        <begin position="75"/>
        <end position="100"/>
    </location>
</feature>
<dbReference type="Proteomes" id="UP000031449">
    <property type="component" value="Chromosome"/>
</dbReference>
<dbReference type="NCBIfam" id="NF008528">
    <property type="entry name" value="PRK11463.1-2"/>
    <property type="match status" value="1"/>
</dbReference>
<dbReference type="BioCyc" id="JESP1508404:G14D9-11683-MONOMER"/>
<dbReference type="Pfam" id="PF04186">
    <property type="entry name" value="FxsA"/>
    <property type="match status" value="1"/>
</dbReference>
<dbReference type="PANTHER" id="PTHR35335">
    <property type="entry name" value="UPF0716 PROTEIN FXSA"/>
    <property type="match status" value="1"/>
</dbReference>
<accession>A0A0B5AUP2</accession>
<dbReference type="STRING" id="1508404.JMA_24270"/>
<sequence>MKWLMLLIIVVPALEIAILISAGNLIGVIPTVLLIILTGVLGAYLAKSQGLQALKKVQNMTVFDGGPGDAVIDGLCILIGGVVLLTPGFITDAIGFFLLIPATRKLVKPLIYKWIQRKMRNGNVIIHRP</sequence>
<dbReference type="AlphaFoldDB" id="A0A0B5AUP2"/>
<evidence type="ECO:0000256" key="1">
    <source>
        <dbReference type="SAM" id="Phobius"/>
    </source>
</evidence>
<organism evidence="2 3">
    <name type="scientific">Jeotgalibacillus malaysiensis</name>
    <dbReference type="NCBI Taxonomy" id="1508404"/>
    <lineage>
        <taxon>Bacteria</taxon>
        <taxon>Bacillati</taxon>
        <taxon>Bacillota</taxon>
        <taxon>Bacilli</taxon>
        <taxon>Bacillales</taxon>
        <taxon>Caryophanaceae</taxon>
        <taxon>Jeotgalibacillus</taxon>
    </lineage>
</organism>
<gene>
    <name evidence="2" type="ORF">JMA_24270</name>
</gene>